<dbReference type="AlphaFoldDB" id="A0A6P1DW28"/>
<proteinExistence type="predicted"/>
<dbReference type="Proteomes" id="UP000471640">
    <property type="component" value="Unassembled WGS sequence"/>
</dbReference>
<dbReference type="RefSeq" id="WP_164654322.1">
    <property type="nucleotide sequence ID" value="NZ_JAAIJR010000047.1"/>
</dbReference>
<feature type="domain" description="Transposase InsH N-terminal" evidence="1">
    <location>
        <begin position="13"/>
        <end position="107"/>
    </location>
</feature>
<comment type="caution">
    <text evidence="2">The sequence shown here is derived from an EMBL/GenBank/DDBJ whole genome shotgun (WGS) entry which is preliminary data.</text>
</comment>
<keyword evidence="3" id="KW-1185">Reference proteome</keyword>
<accession>A0A6P1DW28</accession>
<dbReference type="Pfam" id="PF05598">
    <property type="entry name" value="DUF772"/>
    <property type="match status" value="1"/>
</dbReference>
<gene>
    <name evidence="2" type="ORF">G3480_13000</name>
</gene>
<evidence type="ECO:0000313" key="3">
    <source>
        <dbReference type="Proteomes" id="UP000471640"/>
    </source>
</evidence>
<dbReference type="PANTHER" id="PTHR35604:SF2">
    <property type="entry name" value="TRANSPOSASE INSH FOR INSERTION SEQUENCE ELEMENT IS5A-RELATED"/>
    <property type="match status" value="1"/>
</dbReference>
<reference evidence="3" key="1">
    <citation type="journal article" date="2020" name="Microbiol. Resour. Announc.">
        <title>Draft Genome Sequences of Thiorhodococcus mannitoliphagus and Thiorhodococcus minor, Purple Sulfur Photosynthetic Bacteria in the Gammaproteobacterial Family Chromatiaceae.</title>
        <authorList>
            <person name="Aviles F.A."/>
            <person name="Meyer T.E."/>
            <person name="Kyndt J.A."/>
        </authorList>
    </citation>
    <scope>NUCLEOTIDE SEQUENCE [LARGE SCALE GENOMIC DNA]</scope>
    <source>
        <strain evidence="3">DSM 18266</strain>
    </source>
</reference>
<reference evidence="2 3" key="2">
    <citation type="submission" date="2020-02" db="EMBL/GenBank/DDBJ databases">
        <title>Genome sequences of Thiorhodococcus mannitoliphagus and Thiorhodococcus minor, purple sulfur photosynthetic bacteria in the gammaproteobacterial family, Chromatiaceae.</title>
        <authorList>
            <person name="Aviles F.A."/>
            <person name="Meyer T.E."/>
            <person name="Kyndt J.A."/>
        </authorList>
    </citation>
    <scope>NUCLEOTIDE SEQUENCE [LARGE SCALE GENOMIC DNA]</scope>
    <source>
        <strain evidence="2 3">DSM 18266</strain>
    </source>
</reference>
<dbReference type="InterPro" id="IPR008490">
    <property type="entry name" value="Transposase_InsH_N"/>
</dbReference>
<organism evidence="2 3">
    <name type="scientific">Thiorhodococcus mannitoliphagus</name>
    <dbReference type="NCBI Taxonomy" id="329406"/>
    <lineage>
        <taxon>Bacteria</taxon>
        <taxon>Pseudomonadati</taxon>
        <taxon>Pseudomonadota</taxon>
        <taxon>Gammaproteobacteria</taxon>
        <taxon>Chromatiales</taxon>
        <taxon>Chromatiaceae</taxon>
        <taxon>Thiorhodococcus</taxon>
    </lineage>
</organism>
<name>A0A6P1DW28_9GAMM</name>
<sequence length="154" mass="18285">MTKNHAFKKTFQTHRERFLSKMENVVPWKLLLDTLDPLYFLDTVGCRDHLSENLELMLRMYFVQQWYGIDDESTEDFIYDSRSLSSFVGLDLACDFVPNAMRLSKFKRWLEESKLIQLIDEVVRNELSYRGLLLREATLVDAETIEISSYKQNK</sequence>
<dbReference type="EMBL" id="JAAIJR010000047">
    <property type="protein sequence ID" value="NEX21221.1"/>
    <property type="molecule type" value="Genomic_DNA"/>
</dbReference>
<evidence type="ECO:0000313" key="2">
    <source>
        <dbReference type="EMBL" id="NEX21221.1"/>
    </source>
</evidence>
<dbReference type="PANTHER" id="PTHR35604">
    <property type="entry name" value="TRANSPOSASE INSH FOR INSERTION SEQUENCE ELEMENT IS5A-RELATED"/>
    <property type="match status" value="1"/>
</dbReference>
<protein>
    <submittedName>
        <fullName evidence="2">Transposase</fullName>
    </submittedName>
</protein>
<evidence type="ECO:0000259" key="1">
    <source>
        <dbReference type="Pfam" id="PF05598"/>
    </source>
</evidence>